<keyword evidence="1" id="KW-0175">Coiled coil</keyword>
<evidence type="ECO:0000313" key="2">
    <source>
        <dbReference type="EMBL" id="MDR6047216.1"/>
    </source>
</evidence>
<dbReference type="EMBL" id="JANIDP010000044">
    <property type="protein sequence ID" value="MDR6047216.1"/>
    <property type="molecule type" value="Genomic_DNA"/>
</dbReference>
<evidence type="ECO:0000256" key="1">
    <source>
        <dbReference type="SAM" id="Coils"/>
    </source>
</evidence>
<reference evidence="2 3" key="1">
    <citation type="submission" date="2022-07" db="EMBL/GenBank/DDBJ databases">
        <title>The wastewater resistome of Residential Aged Care Facilities indicates a role of antimicrobial stewardship in reducing resistance.</title>
        <authorList>
            <person name="Sapula S."/>
            <person name="Hart B.J."/>
            <person name="Henrietta V."/>
            <person name="Amsalu A."/>
            <person name="Jon W."/>
            <person name="Siderius N."/>
            <person name="Nguyen L."/>
            <person name="Turnidge J."/>
            <person name="Gerber C."/>
        </authorList>
    </citation>
    <scope>NUCLEOTIDE SEQUENCE [LARGE SCALE GENOMIC DNA]</scope>
    <source>
        <strain evidence="2 3">ECA685</strain>
    </source>
</reference>
<dbReference type="Proteomes" id="UP001247581">
    <property type="component" value="Unassembled WGS sequence"/>
</dbReference>
<proteinExistence type="predicted"/>
<gene>
    <name evidence="2" type="ORF">NQD80_15560</name>
</gene>
<dbReference type="AlphaFoldDB" id="A0ABD5C509"/>
<dbReference type="RefSeq" id="WP_071788701.1">
    <property type="nucleotide sequence ID" value="NZ_BPFT01000061.1"/>
</dbReference>
<name>A0ABD5C509_ECOLX</name>
<comment type="caution">
    <text evidence="2">The sequence shown here is derived from an EMBL/GenBank/DDBJ whole genome shotgun (WGS) entry which is preliminary data.</text>
</comment>
<accession>A0ABD5C509</accession>
<sequence>MFKKILKKVKSETPSHGVDELIQLFDEIDEKQKRIREEKEKFREDWQNGARTTKHRFTI</sequence>
<organism evidence="2 3">
    <name type="scientific">Escherichia coli</name>
    <dbReference type="NCBI Taxonomy" id="562"/>
    <lineage>
        <taxon>Bacteria</taxon>
        <taxon>Pseudomonadati</taxon>
        <taxon>Pseudomonadota</taxon>
        <taxon>Gammaproteobacteria</taxon>
        <taxon>Enterobacterales</taxon>
        <taxon>Enterobacteriaceae</taxon>
        <taxon>Escherichia</taxon>
    </lineage>
</organism>
<protein>
    <submittedName>
        <fullName evidence="2">Uncharacterized protein</fullName>
    </submittedName>
</protein>
<evidence type="ECO:0000313" key="3">
    <source>
        <dbReference type="Proteomes" id="UP001247581"/>
    </source>
</evidence>
<feature type="coiled-coil region" evidence="1">
    <location>
        <begin position="18"/>
        <end position="45"/>
    </location>
</feature>